<reference evidence="1 2" key="1">
    <citation type="journal article" date="2018" name="Nat. Genet.">
        <title>The Rosa genome provides new insights in the design of modern roses.</title>
        <authorList>
            <person name="Bendahmane M."/>
        </authorList>
    </citation>
    <scope>NUCLEOTIDE SEQUENCE [LARGE SCALE GENOMIC DNA]</scope>
    <source>
        <strain evidence="2">cv. Old Blush</strain>
    </source>
</reference>
<gene>
    <name evidence="1" type="ORF">RchiOBHm_Chr4g0432071</name>
</gene>
<dbReference type="EMBL" id="PDCK01000042">
    <property type="protein sequence ID" value="PRQ40071.1"/>
    <property type="molecule type" value="Genomic_DNA"/>
</dbReference>
<dbReference type="PANTHER" id="PTHR47481">
    <property type="match status" value="1"/>
</dbReference>
<dbReference type="Pfam" id="PF14223">
    <property type="entry name" value="Retrotran_gag_2"/>
    <property type="match status" value="1"/>
</dbReference>
<dbReference type="PANTHER" id="PTHR47481:SF22">
    <property type="entry name" value="RETROTRANSPOSON GAG DOMAIN-CONTAINING PROTEIN"/>
    <property type="match status" value="1"/>
</dbReference>
<proteinExistence type="predicted"/>
<name>A0A2P6R0W5_ROSCH</name>
<protein>
    <submittedName>
        <fullName evidence="1">Putative transcription factor interactor and regulator CCHC(Zn) family</fullName>
    </submittedName>
</protein>
<dbReference type="AlphaFoldDB" id="A0A2P6R0W5"/>
<keyword evidence="2" id="KW-1185">Reference proteome</keyword>
<sequence>MDIVVGSKSSREAWLSLQQRFSNPSRANIMQLKIDLQTIKKGNDSIERYLIRVKRARYQLASVGVTISDEDIVVVTLNGLPAEYAMIKTVIRARDTLIPLENLRSQLLAAERDIEGIFRTHSDMSAMVTRSNSQRTHFYASDEGDNREKYKKNLSGSDKCNGSSFNSWPYNSTFQNNGSNKGKSFVGKSTNNWNNNARNGNGKPSNLWSGGGHKNYDDFNHGNNNWFGNNRNCNAECQICIKKGHTAVNCFYRNDIPPNHLSLSIVVCQICGLKGHAALDCHYRSKFAFQRAKSPSNLPAMFACNTN</sequence>
<accession>A0A2P6R0W5</accession>
<comment type="caution">
    <text evidence="1">The sequence shown here is derived from an EMBL/GenBank/DDBJ whole genome shotgun (WGS) entry which is preliminary data.</text>
</comment>
<dbReference type="Gene3D" id="4.10.60.10">
    <property type="entry name" value="Zinc finger, CCHC-type"/>
    <property type="match status" value="1"/>
</dbReference>
<dbReference type="Proteomes" id="UP000238479">
    <property type="component" value="Chromosome 4"/>
</dbReference>
<organism evidence="1 2">
    <name type="scientific">Rosa chinensis</name>
    <name type="common">China rose</name>
    <dbReference type="NCBI Taxonomy" id="74649"/>
    <lineage>
        <taxon>Eukaryota</taxon>
        <taxon>Viridiplantae</taxon>
        <taxon>Streptophyta</taxon>
        <taxon>Embryophyta</taxon>
        <taxon>Tracheophyta</taxon>
        <taxon>Spermatophyta</taxon>
        <taxon>Magnoliopsida</taxon>
        <taxon>eudicotyledons</taxon>
        <taxon>Gunneridae</taxon>
        <taxon>Pentapetalae</taxon>
        <taxon>rosids</taxon>
        <taxon>fabids</taxon>
        <taxon>Rosales</taxon>
        <taxon>Rosaceae</taxon>
        <taxon>Rosoideae</taxon>
        <taxon>Rosoideae incertae sedis</taxon>
        <taxon>Rosa</taxon>
    </lineage>
</organism>
<evidence type="ECO:0000313" key="2">
    <source>
        <dbReference type="Proteomes" id="UP000238479"/>
    </source>
</evidence>
<dbReference type="Gramene" id="PRQ40071">
    <property type="protein sequence ID" value="PRQ40071"/>
    <property type="gene ID" value="RchiOBHm_Chr4g0432071"/>
</dbReference>
<evidence type="ECO:0000313" key="1">
    <source>
        <dbReference type="EMBL" id="PRQ40071.1"/>
    </source>
</evidence>